<comment type="caution">
    <text evidence="2">The sequence shown here is derived from an EMBL/GenBank/DDBJ whole genome shotgun (WGS) entry which is preliminary data.</text>
</comment>
<accession>A0A6V7XW43</accession>
<gene>
    <name evidence="2" type="ORF">MENT_LOCUS57122</name>
</gene>
<keyword evidence="1" id="KW-1133">Transmembrane helix</keyword>
<reference evidence="2 3" key="1">
    <citation type="submission" date="2020-08" db="EMBL/GenBank/DDBJ databases">
        <authorList>
            <person name="Koutsovoulos G."/>
            <person name="Danchin GJ E."/>
        </authorList>
    </citation>
    <scope>NUCLEOTIDE SEQUENCE [LARGE SCALE GENOMIC DNA]</scope>
</reference>
<evidence type="ECO:0000256" key="1">
    <source>
        <dbReference type="SAM" id="Phobius"/>
    </source>
</evidence>
<keyword evidence="1" id="KW-0472">Membrane</keyword>
<evidence type="ECO:0000313" key="2">
    <source>
        <dbReference type="EMBL" id="CAD2203431.1"/>
    </source>
</evidence>
<sequence>MDEKKESIVSINIIEFGNEGRLDFYIQLSAILAIFFLFAFIIINLMTIFTFKVKVKNIIEPVNIAGTKNSEDNIE</sequence>
<dbReference type="AlphaFoldDB" id="A0A6V7XW43"/>
<evidence type="ECO:0000313" key="3">
    <source>
        <dbReference type="Proteomes" id="UP000580250"/>
    </source>
</evidence>
<name>A0A6V7XW43_MELEN</name>
<dbReference type="EMBL" id="CAJEWN010002390">
    <property type="protein sequence ID" value="CAD2203431.1"/>
    <property type="molecule type" value="Genomic_DNA"/>
</dbReference>
<feature type="transmembrane region" description="Helical" evidence="1">
    <location>
        <begin position="24"/>
        <end position="49"/>
    </location>
</feature>
<dbReference type="Proteomes" id="UP000580250">
    <property type="component" value="Unassembled WGS sequence"/>
</dbReference>
<protein>
    <submittedName>
        <fullName evidence="2">Uncharacterized protein</fullName>
    </submittedName>
</protein>
<keyword evidence="1" id="KW-0812">Transmembrane</keyword>
<organism evidence="2 3">
    <name type="scientific">Meloidogyne enterolobii</name>
    <name type="common">Root-knot nematode worm</name>
    <name type="synonym">Meloidogyne mayaguensis</name>
    <dbReference type="NCBI Taxonomy" id="390850"/>
    <lineage>
        <taxon>Eukaryota</taxon>
        <taxon>Metazoa</taxon>
        <taxon>Ecdysozoa</taxon>
        <taxon>Nematoda</taxon>
        <taxon>Chromadorea</taxon>
        <taxon>Rhabditida</taxon>
        <taxon>Tylenchina</taxon>
        <taxon>Tylenchomorpha</taxon>
        <taxon>Tylenchoidea</taxon>
        <taxon>Meloidogynidae</taxon>
        <taxon>Meloidogyninae</taxon>
        <taxon>Meloidogyne</taxon>
    </lineage>
</organism>
<proteinExistence type="predicted"/>